<proteinExistence type="predicted"/>
<gene>
    <name evidence="1" type="ORF">PENTCL1PPCAC_442</name>
</gene>
<dbReference type="EMBL" id="BTSX01000001">
    <property type="protein sequence ID" value="GMS78267.1"/>
    <property type="molecule type" value="Genomic_DNA"/>
</dbReference>
<protein>
    <submittedName>
        <fullName evidence="1">Uncharacterized protein</fullName>
    </submittedName>
</protein>
<comment type="caution">
    <text evidence="1">The sequence shown here is derived from an EMBL/GenBank/DDBJ whole genome shotgun (WGS) entry which is preliminary data.</text>
</comment>
<dbReference type="AlphaFoldDB" id="A0AAV5S6C1"/>
<dbReference type="Proteomes" id="UP001432027">
    <property type="component" value="Unassembled WGS sequence"/>
</dbReference>
<name>A0AAV5S6C1_9BILA</name>
<organism evidence="1 2">
    <name type="scientific">Pristionchus entomophagus</name>
    <dbReference type="NCBI Taxonomy" id="358040"/>
    <lineage>
        <taxon>Eukaryota</taxon>
        <taxon>Metazoa</taxon>
        <taxon>Ecdysozoa</taxon>
        <taxon>Nematoda</taxon>
        <taxon>Chromadorea</taxon>
        <taxon>Rhabditida</taxon>
        <taxon>Rhabditina</taxon>
        <taxon>Diplogasteromorpha</taxon>
        <taxon>Diplogasteroidea</taxon>
        <taxon>Neodiplogasteridae</taxon>
        <taxon>Pristionchus</taxon>
    </lineage>
</organism>
<evidence type="ECO:0000313" key="2">
    <source>
        <dbReference type="Proteomes" id="UP001432027"/>
    </source>
</evidence>
<accession>A0AAV5S6C1</accession>
<keyword evidence="2" id="KW-1185">Reference proteome</keyword>
<reference evidence="1" key="1">
    <citation type="submission" date="2023-10" db="EMBL/GenBank/DDBJ databases">
        <title>Genome assembly of Pristionchus species.</title>
        <authorList>
            <person name="Yoshida K."/>
            <person name="Sommer R.J."/>
        </authorList>
    </citation>
    <scope>NUCLEOTIDE SEQUENCE</scope>
    <source>
        <strain evidence="1">RS0144</strain>
    </source>
</reference>
<feature type="non-terminal residue" evidence="1">
    <location>
        <position position="1"/>
    </location>
</feature>
<evidence type="ECO:0000313" key="1">
    <source>
        <dbReference type="EMBL" id="GMS78267.1"/>
    </source>
</evidence>
<sequence>SSEFHREICNLIKEFNVRNLSLEFKNKTLEKEVMVESFVLDLARTFRQLWINSNNVTPDIIHEFYKIMLDGSTKLRYFYTAIKQKKMNGLLALIGITYIHGIVFSNRDIEVYKEENEWRIWYVFDRQVEMRDSTILFHSILFGMRRESPSRKRRMTREWRESRLFLSRSRD</sequence>